<feature type="region of interest" description="Disordered" evidence="1">
    <location>
        <begin position="1"/>
        <end position="30"/>
    </location>
</feature>
<dbReference type="HOGENOM" id="CLU_1138423_0_0_1"/>
<dbReference type="EMBL" id="AWNI01000001">
    <property type="protein sequence ID" value="ETS65417.1"/>
    <property type="molecule type" value="Genomic_DNA"/>
</dbReference>
<sequence>MRGPKAVAERATTRAVWPGEKVEESATGKRSWRVWVGTKRSERGEGRAGVGFGLRLQSRAAQRDVTVGAGQAGQAGRASQSGRRSTPSRGGHFHLGLSSRHDTFLHQSSPGVPSSRNIARTDIDAAPAPTPSTKNDFSGSTSAEQQPSHSAAMLFVPMSLRRSAAEETHDWHQHIVTTPCREAAAATPPQHKHTHTHSARAPGHGVASVLDCKLQEHYVCAVFSAAFQAVRGRHVHPAPPTSAS</sequence>
<proteinExistence type="predicted"/>
<evidence type="ECO:0000256" key="1">
    <source>
        <dbReference type="SAM" id="MobiDB-lite"/>
    </source>
</evidence>
<name>W3VX65_MOEAP</name>
<feature type="compositionally biased region" description="Low complexity" evidence="1">
    <location>
        <begin position="68"/>
        <end position="85"/>
    </location>
</feature>
<protein>
    <submittedName>
        <fullName evidence="2">Uncharacterized protein</fullName>
    </submittedName>
</protein>
<accession>W3VX65</accession>
<comment type="caution">
    <text evidence="2">The sequence shown here is derived from an EMBL/GenBank/DDBJ whole genome shotgun (WGS) entry which is preliminary data.</text>
</comment>
<reference evidence="2 3" key="1">
    <citation type="journal article" date="2014" name="Genome Announc.">
        <title>Genome sequence of the basidiomycetous fungus Pseudozyma aphidis DSM70725, an efficient producer of biosurfactant mannosylerythritol lipids.</title>
        <authorList>
            <person name="Lorenz S."/>
            <person name="Guenther M."/>
            <person name="Grumaz C."/>
            <person name="Rupp S."/>
            <person name="Zibek S."/>
            <person name="Sohn K."/>
        </authorList>
    </citation>
    <scope>NUCLEOTIDE SEQUENCE [LARGE SCALE GENOMIC DNA]</scope>
    <source>
        <strain evidence="3">ATCC 32657 / CBS 517.83 / DSM 70725 / JCM 10318 / NBRC 10182 / NRRL Y-7954 / St-0401</strain>
    </source>
</reference>
<dbReference type="Proteomes" id="UP000019462">
    <property type="component" value="Unassembled WGS sequence"/>
</dbReference>
<evidence type="ECO:0000313" key="3">
    <source>
        <dbReference type="Proteomes" id="UP000019462"/>
    </source>
</evidence>
<keyword evidence="3" id="KW-1185">Reference proteome</keyword>
<dbReference type="AlphaFoldDB" id="W3VX65"/>
<organism evidence="2 3">
    <name type="scientific">Moesziomyces aphidis</name>
    <name type="common">Pseudozyma aphidis</name>
    <dbReference type="NCBI Taxonomy" id="84754"/>
    <lineage>
        <taxon>Eukaryota</taxon>
        <taxon>Fungi</taxon>
        <taxon>Dikarya</taxon>
        <taxon>Basidiomycota</taxon>
        <taxon>Ustilaginomycotina</taxon>
        <taxon>Ustilaginomycetes</taxon>
        <taxon>Ustilaginales</taxon>
        <taxon>Ustilaginaceae</taxon>
        <taxon>Moesziomyces</taxon>
    </lineage>
</organism>
<feature type="compositionally biased region" description="Polar residues" evidence="1">
    <location>
        <begin position="131"/>
        <end position="149"/>
    </location>
</feature>
<feature type="region of interest" description="Disordered" evidence="1">
    <location>
        <begin position="58"/>
        <end position="96"/>
    </location>
</feature>
<evidence type="ECO:0000313" key="2">
    <source>
        <dbReference type="EMBL" id="ETS65417.1"/>
    </source>
</evidence>
<gene>
    <name evidence="2" type="ORF">PaG_00151</name>
</gene>
<feature type="region of interest" description="Disordered" evidence="1">
    <location>
        <begin position="124"/>
        <end position="149"/>
    </location>
</feature>